<dbReference type="Proteomes" id="UP000030765">
    <property type="component" value="Unassembled WGS sequence"/>
</dbReference>
<reference evidence="2 4" key="1">
    <citation type="journal article" date="2014" name="BMC Genomics">
        <title>Genome sequence of Anopheles sinensis provides insight into genetics basis of mosquito competence for malaria parasites.</title>
        <authorList>
            <person name="Zhou D."/>
            <person name="Zhang D."/>
            <person name="Ding G."/>
            <person name="Shi L."/>
            <person name="Hou Q."/>
            <person name="Ye Y."/>
            <person name="Xu Y."/>
            <person name="Zhou H."/>
            <person name="Xiong C."/>
            <person name="Li S."/>
            <person name="Yu J."/>
            <person name="Hong S."/>
            <person name="Yu X."/>
            <person name="Zou P."/>
            <person name="Chen C."/>
            <person name="Chang X."/>
            <person name="Wang W."/>
            <person name="Lv Y."/>
            <person name="Sun Y."/>
            <person name="Ma L."/>
            <person name="Shen B."/>
            <person name="Zhu C."/>
        </authorList>
    </citation>
    <scope>NUCLEOTIDE SEQUENCE [LARGE SCALE GENOMIC DNA]</scope>
</reference>
<evidence type="ECO:0000313" key="2">
    <source>
        <dbReference type="EMBL" id="KFB35745.1"/>
    </source>
</evidence>
<feature type="compositionally biased region" description="Polar residues" evidence="1">
    <location>
        <begin position="62"/>
        <end position="75"/>
    </location>
</feature>
<gene>
    <name evidence="2" type="ORF">ZHAS_00002647</name>
</gene>
<feature type="region of interest" description="Disordered" evidence="1">
    <location>
        <begin position="37"/>
        <end position="121"/>
    </location>
</feature>
<evidence type="ECO:0000313" key="4">
    <source>
        <dbReference type="Proteomes" id="UP000030765"/>
    </source>
</evidence>
<dbReference type="EnsemblMetazoa" id="ASIC002647-RA">
    <property type="protein sequence ID" value="ASIC002647-PA"/>
    <property type="gene ID" value="ASIC002647"/>
</dbReference>
<name>A0A084VCQ1_ANOSI</name>
<evidence type="ECO:0000256" key="1">
    <source>
        <dbReference type="SAM" id="MobiDB-lite"/>
    </source>
</evidence>
<accession>A0A084VCQ1</accession>
<dbReference type="VEuPathDB" id="VectorBase:ASIC002647"/>
<organism evidence="2">
    <name type="scientific">Anopheles sinensis</name>
    <name type="common">Mosquito</name>
    <dbReference type="NCBI Taxonomy" id="74873"/>
    <lineage>
        <taxon>Eukaryota</taxon>
        <taxon>Metazoa</taxon>
        <taxon>Ecdysozoa</taxon>
        <taxon>Arthropoda</taxon>
        <taxon>Hexapoda</taxon>
        <taxon>Insecta</taxon>
        <taxon>Pterygota</taxon>
        <taxon>Neoptera</taxon>
        <taxon>Endopterygota</taxon>
        <taxon>Diptera</taxon>
        <taxon>Nematocera</taxon>
        <taxon>Culicoidea</taxon>
        <taxon>Culicidae</taxon>
        <taxon>Anophelinae</taxon>
        <taxon>Anopheles</taxon>
    </lineage>
</organism>
<evidence type="ECO:0000313" key="3">
    <source>
        <dbReference type="EnsemblMetazoa" id="ASIC002647-PA"/>
    </source>
</evidence>
<keyword evidence="4" id="KW-1185">Reference proteome</keyword>
<reference evidence="3" key="2">
    <citation type="submission" date="2020-05" db="UniProtKB">
        <authorList>
            <consortium name="EnsemblMetazoa"/>
        </authorList>
    </citation>
    <scope>IDENTIFICATION</scope>
</reference>
<sequence length="136" mass="15446">MFAVVRLEVEQKRQSDQTKFRADPWQSVQIASSSVVEARHSEEVSRMPATQWLIPPKPAVQDRSSSTRNMRPNTETENDNHHSQAPPKHHHHHPNTPRGEGGWGEGCNHGVEKSHRVSHRRGGSRLSIIIFAGLWQ</sequence>
<dbReference type="EMBL" id="ATLV01010838">
    <property type="status" value="NOT_ANNOTATED_CDS"/>
    <property type="molecule type" value="Genomic_DNA"/>
</dbReference>
<dbReference type="EMBL" id="KE524620">
    <property type="protein sequence ID" value="KFB35745.1"/>
    <property type="molecule type" value="Genomic_DNA"/>
</dbReference>
<protein>
    <submittedName>
        <fullName evidence="2 3">Uncharacterized protein</fullName>
    </submittedName>
</protein>
<dbReference type="AlphaFoldDB" id="A0A084VCQ1"/>
<proteinExistence type="predicted"/>